<gene>
    <name evidence="2" type="ORF">O0931_08110</name>
</gene>
<sequence>MKKISIILSIALIIMVGCKKEKPFDFTDTTDNVEIYMPQSVSQPSSPVSLFKPILSTDPLISEIPFGAYFGGYENATSDISISFIINPDALIALNKAENAAGRPEYTLLPSSLYTIPSLTSVIKSGMKSSDVLKLIVNNKDIASGSKYALPITLKSASGGFRVSTKLNTTVYVFDVPDPWTKFAGNYTVTGRFTHPTPASSRDLNLILSIQYIGNQTYYSPVADLGSSNYYADLKVNIDNTVSITARGAMPNVDQTIGPNTFDPVTKTFTLNFSYTPPGGLPRIVSQKMIKQ</sequence>
<dbReference type="Gene3D" id="2.60.40.1740">
    <property type="entry name" value="hypothetical protein (bacova_03559)"/>
    <property type="match status" value="1"/>
</dbReference>
<reference evidence="2" key="1">
    <citation type="submission" date="2022-12" db="EMBL/GenBank/DDBJ databases">
        <title>Genome sequence of SJ11.</title>
        <authorList>
            <person name="Woo H."/>
        </authorList>
    </citation>
    <scope>NUCLEOTIDE SEQUENCE</scope>
    <source>
        <strain evidence="2">SJ11</strain>
    </source>
</reference>
<evidence type="ECO:0000313" key="3">
    <source>
        <dbReference type="Proteomes" id="UP001144341"/>
    </source>
</evidence>
<dbReference type="RefSeq" id="WP_269415059.1">
    <property type="nucleotide sequence ID" value="NZ_JAPWGL010000002.1"/>
</dbReference>
<protein>
    <submittedName>
        <fullName evidence="2">DUF1735 domain-containing protein</fullName>
    </submittedName>
</protein>
<feature type="domain" description="BT-3987-like N-terminal" evidence="1">
    <location>
        <begin position="64"/>
        <end position="159"/>
    </location>
</feature>
<dbReference type="Proteomes" id="UP001144341">
    <property type="component" value="Unassembled WGS sequence"/>
</dbReference>
<proteinExistence type="predicted"/>
<evidence type="ECO:0000313" key="2">
    <source>
        <dbReference type="EMBL" id="MCZ4223261.1"/>
    </source>
</evidence>
<accession>A0ABT4KWZ7</accession>
<dbReference type="PROSITE" id="PS51257">
    <property type="entry name" value="PROKAR_LIPOPROTEIN"/>
    <property type="match status" value="1"/>
</dbReference>
<organism evidence="2 3">
    <name type="scientific">Pedobacter rhodius</name>
    <dbReference type="NCBI Taxonomy" id="3004098"/>
    <lineage>
        <taxon>Bacteria</taxon>
        <taxon>Pseudomonadati</taxon>
        <taxon>Bacteroidota</taxon>
        <taxon>Sphingobacteriia</taxon>
        <taxon>Sphingobacteriales</taxon>
        <taxon>Sphingobacteriaceae</taxon>
        <taxon>Pedobacter</taxon>
    </lineage>
</organism>
<keyword evidence="3" id="KW-1185">Reference proteome</keyword>
<comment type="caution">
    <text evidence="2">The sequence shown here is derived from an EMBL/GenBank/DDBJ whole genome shotgun (WGS) entry which is preliminary data.</text>
</comment>
<dbReference type="InterPro" id="IPR013728">
    <property type="entry name" value="BT_3987-like_N"/>
</dbReference>
<dbReference type="EMBL" id="JAPWGL010000002">
    <property type="protein sequence ID" value="MCZ4223261.1"/>
    <property type="molecule type" value="Genomic_DNA"/>
</dbReference>
<name>A0ABT4KWZ7_9SPHI</name>
<evidence type="ECO:0000259" key="1">
    <source>
        <dbReference type="Pfam" id="PF08522"/>
    </source>
</evidence>
<dbReference type="Pfam" id="PF08522">
    <property type="entry name" value="BT_3987-like_N"/>
    <property type="match status" value="1"/>
</dbReference>